<evidence type="ECO:0000256" key="1">
    <source>
        <dbReference type="SAM" id="MobiDB-lite"/>
    </source>
</evidence>
<evidence type="ECO:0000313" key="3">
    <source>
        <dbReference type="Proteomes" id="UP000521943"/>
    </source>
</evidence>
<reference evidence="2 3" key="1">
    <citation type="submission" date="2020-07" db="EMBL/GenBank/DDBJ databases">
        <title>Comparative genomics of pyrophilous fungi reveals a link between fire events and developmental genes.</title>
        <authorList>
            <consortium name="DOE Joint Genome Institute"/>
            <person name="Steindorff A.S."/>
            <person name="Carver A."/>
            <person name="Calhoun S."/>
            <person name="Stillman K."/>
            <person name="Liu H."/>
            <person name="Lipzen A."/>
            <person name="Pangilinan J."/>
            <person name="Labutti K."/>
            <person name="Bruns T.D."/>
            <person name="Grigoriev I.V."/>
        </authorList>
    </citation>
    <scope>NUCLEOTIDE SEQUENCE [LARGE SCALE GENOMIC DNA]</scope>
    <source>
        <strain evidence="2 3">CBS 144469</strain>
    </source>
</reference>
<organism evidence="2 3">
    <name type="scientific">Ephemerocybe angulata</name>
    <dbReference type="NCBI Taxonomy" id="980116"/>
    <lineage>
        <taxon>Eukaryota</taxon>
        <taxon>Fungi</taxon>
        <taxon>Dikarya</taxon>
        <taxon>Basidiomycota</taxon>
        <taxon>Agaricomycotina</taxon>
        <taxon>Agaricomycetes</taxon>
        <taxon>Agaricomycetidae</taxon>
        <taxon>Agaricales</taxon>
        <taxon>Agaricineae</taxon>
        <taxon>Psathyrellaceae</taxon>
        <taxon>Ephemerocybe</taxon>
    </lineage>
</organism>
<feature type="compositionally biased region" description="Polar residues" evidence="1">
    <location>
        <begin position="221"/>
        <end position="236"/>
    </location>
</feature>
<dbReference type="EMBL" id="JACGCI010000017">
    <property type="protein sequence ID" value="KAF6758894.1"/>
    <property type="molecule type" value="Genomic_DNA"/>
</dbReference>
<feature type="compositionally biased region" description="Basic residues" evidence="1">
    <location>
        <begin position="110"/>
        <end position="126"/>
    </location>
</feature>
<feature type="compositionally biased region" description="Polar residues" evidence="1">
    <location>
        <begin position="8"/>
        <end position="17"/>
    </location>
</feature>
<evidence type="ECO:0000313" key="2">
    <source>
        <dbReference type="EMBL" id="KAF6758894.1"/>
    </source>
</evidence>
<dbReference type="Proteomes" id="UP000521943">
    <property type="component" value="Unassembled WGS sequence"/>
</dbReference>
<keyword evidence="3" id="KW-1185">Reference proteome</keyword>
<proteinExistence type="predicted"/>
<comment type="caution">
    <text evidence="2">The sequence shown here is derived from an EMBL/GenBank/DDBJ whole genome shotgun (WGS) entry which is preliminary data.</text>
</comment>
<sequence>MASEPRANLTTCSTTSKIDAKNPARTHKISVPDQPQRNRLVDLKGSISKGSDCRNNPGHPTWTPTSLVSTRRPDTSPKTAQHAIDVYGALSLTRPTSHNMRSCPGAPNRRQTRRRYKLRHSAKGHQRPHDLRMDGGVTLGTRDKMSMAPRSQRKHPARARIQVDGTPFRSGEDPQNLSQAIHQHHHGIRGRPVSIWRRPVESRLSTRSTDDVYGTYPAKRPSSTNAEMVDTAQNSKGPVRTSHKDLSVASSTSGAIRRKDNKGCTS</sequence>
<protein>
    <submittedName>
        <fullName evidence="2">Uncharacterized protein</fullName>
    </submittedName>
</protein>
<gene>
    <name evidence="2" type="ORF">DFP72DRAFT_1167256</name>
</gene>
<accession>A0A8H6I6P1</accession>
<feature type="region of interest" description="Disordered" evidence="1">
    <location>
        <begin position="46"/>
        <end position="78"/>
    </location>
</feature>
<dbReference type="AlphaFoldDB" id="A0A8H6I6P1"/>
<feature type="compositionally biased region" description="Basic and acidic residues" evidence="1">
    <location>
        <begin position="257"/>
        <end position="266"/>
    </location>
</feature>
<feature type="region of interest" description="Disordered" evidence="1">
    <location>
        <begin position="95"/>
        <end position="266"/>
    </location>
</feature>
<name>A0A8H6I6P1_9AGAR</name>
<feature type="region of interest" description="Disordered" evidence="1">
    <location>
        <begin position="1"/>
        <end position="30"/>
    </location>
</feature>